<protein>
    <submittedName>
        <fullName evidence="1">Uncharacterized protein</fullName>
    </submittedName>
</protein>
<organism evidence="1 2">
    <name type="scientific">Perkinsus olseni</name>
    <name type="common">Perkinsus atlanticus</name>
    <dbReference type="NCBI Taxonomy" id="32597"/>
    <lineage>
        <taxon>Eukaryota</taxon>
        <taxon>Sar</taxon>
        <taxon>Alveolata</taxon>
        <taxon>Perkinsozoa</taxon>
        <taxon>Perkinsea</taxon>
        <taxon>Perkinsida</taxon>
        <taxon>Perkinsidae</taxon>
        <taxon>Perkinsus</taxon>
    </lineage>
</organism>
<proteinExistence type="predicted"/>
<gene>
    <name evidence="1" type="ORF">FOL46_007363</name>
</gene>
<name>A0A7J6LEA6_PEROL</name>
<evidence type="ECO:0000313" key="2">
    <source>
        <dbReference type="Proteomes" id="UP000572268"/>
    </source>
</evidence>
<accession>A0A7J6LEA6</accession>
<dbReference type="Proteomes" id="UP000572268">
    <property type="component" value="Unassembled WGS sequence"/>
</dbReference>
<comment type="caution">
    <text evidence="1">The sequence shown here is derived from an EMBL/GenBank/DDBJ whole genome shotgun (WGS) entry which is preliminary data.</text>
</comment>
<reference evidence="1 2" key="1">
    <citation type="submission" date="2020-04" db="EMBL/GenBank/DDBJ databases">
        <title>Perkinsus olseni comparative genomics.</title>
        <authorList>
            <person name="Bogema D.R."/>
        </authorList>
    </citation>
    <scope>NUCLEOTIDE SEQUENCE [LARGE SCALE GENOMIC DNA]</scope>
    <source>
        <strain evidence="1">ATCC PRA-31</strain>
    </source>
</reference>
<evidence type="ECO:0000313" key="1">
    <source>
        <dbReference type="EMBL" id="KAF4657564.1"/>
    </source>
</evidence>
<dbReference type="AlphaFoldDB" id="A0A7J6LEA6"/>
<sequence length="193" mass="21624">MKSPHAVRLASPSSAVVLARTSRRDRGPGSKEMELVQTIGVLWGEVKKRLIEAEDTIASLKLTIGYLERENAKLHSELEKNHRLKMVSDESCGSAVRKEAGVRREVIDELLERLDSACDKIKDTSYAENGGPSLVRHSDGDEARWDRILWGVGRRPNRPKAWRVSGFSSLPDTAGATWRTREGHMIKNQSFYG</sequence>
<feature type="non-terminal residue" evidence="1">
    <location>
        <position position="193"/>
    </location>
</feature>
<dbReference type="EMBL" id="JABANN010000515">
    <property type="protein sequence ID" value="KAF4657564.1"/>
    <property type="molecule type" value="Genomic_DNA"/>
</dbReference>